<dbReference type="KEGG" id="git:C6V83_01565"/>
<proteinExistence type="predicted"/>
<dbReference type="Pfam" id="PF12697">
    <property type="entry name" value="Abhydrolase_6"/>
    <property type="match status" value="1"/>
</dbReference>
<feature type="compositionally biased region" description="Low complexity" evidence="1">
    <location>
        <begin position="1"/>
        <end position="14"/>
    </location>
</feature>
<accession>A0A2S0KBV9</accession>
<dbReference type="Gene3D" id="3.40.50.1820">
    <property type="entry name" value="alpha/beta hydrolase"/>
    <property type="match status" value="1"/>
</dbReference>
<feature type="domain" description="AB hydrolase-1" evidence="2">
    <location>
        <begin position="127"/>
        <end position="337"/>
    </location>
</feature>
<evidence type="ECO:0000259" key="2">
    <source>
        <dbReference type="Pfam" id="PF12697"/>
    </source>
</evidence>
<dbReference type="AlphaFoldDB" id="A0A2S0KBV9"/>
<evidence type="ECO:0000256" key="1">
    <source>
        <dbReference type="SAM" id="MobiDB-lite"/>
    </source>
</evidence>
<feature type="compositionally biased region" description="Polar residues" evidence="1">
    <location>
        <begin position="15"/>
        <end position="28"/>
    </location>
</feature>
<dbReference type="PANTHER" id="PTHR37017">
    <property type="entry name" value="AB HYDROLASE-1 DOMAIN-CONTAINING PROTEIN-RELATED"/>
    <property type="match status" value="1"/>
</dbReference>
<dbReference type="Proteomes" id="UP000239814">
    <property type="component" value="Chromosome"/>
</dbReference>
<feature type="compositionally biased region" description="Low complexity" evidence="1">
    <location>
        <begin position="31"/>
        <end position="49"/>
    </location>
</feature>
<dbReference type="InterPro" id="IPR000073">
    <property type="entry name" value="AB_hydrolase_1"/>
</dbReference>
<name>A0A2S0KBV9_9ACTN</name>
<keyword evidence="4" id="KW-1185">Reference proteome</keyword>
<sequence>MPAWSSSAARGSSSTRLETFAGSSSPVTESAMAVPAPPTTRTAAATAAPSRIVRRRPPGSGLPGSRGCVDGGSGAGFGVVCSFMEPSWPTNAEPGLNDPERAFSRFRDPDVSGRCEDAPMTDPARHLLLLSGAGLPPWIWDDVARALGPAFSTTVAPRPAGGGGGPAEYAAAALHAATAERFTVVAHSAGGVVAAEIAARAPDRVDAVLAVSAVVPEPGGSFVSALPAPQRWVVPLVMRVAGTRPPESVIRKSLAAGLEAEVVDRLVADFTPEPRSYYSGRVGAGAWPGRRGYVVTSHDKELAPALQRTFAERMGSTQVDELDTGHLPMLQDSAALALLIKQFTDHPA</sequence>
<organism evidence="3 4">
    <name type="scientific">Gordonia iterans</name>
    <dbReference type="NCBI Taxonomy" id="1004901"/>
    <lineage>
        <taxon>Bacteria</taxon>
        <taxon>Bacillati</taxon>
        <taxon>Actinomycetota</taxon>
        <taxon>Actinomycetes</taxon>
        <taxon>Mycobacteriales</taxon>
        <taxon>Gordoniaceae</taxon>
        <taxon>Gordonia</taxon>
    </lineage>
</organism>
<evidence type="ECO:0000313" key="4">
    <source>
        <dbReference type="Proteomes" id="UP000239814"/>
    </source>
</evidence>
<feature type="region of interest" description="Disordered" evidence="1">
    <location>
        <begin position="1"/>
        <end position="67"/>
    </location>
</feature>
<dbReference type="GO" id="GO:0003824">
    <property type="term" value="F:catalytic activity"/>
    <property type="evidence" value="ECO:0007669"/>
    <property type="project" value="UniProtKB-ARBA"/>
</dbReference>
<protein>
    <recommendedName>
        <fullName evidence="2">AB hydrolase-1 domain-containing protein</fullName>
    </recommendedName>
</protein>
<dbReference type="InterPro" id="IPR052897">
    <property type="entry name" value="Sec-Metab_Biosynth_Hydrolase"/>
</dbReference>
<gene>
    <name evidence="3" type="ORF">C6V83_01565</name>
</gene>
<dbReference type="InterPro" id="IPR029058">
    <property type="entry name" value="AB_hydrolase_fold"/>
</dbReference>
<dbReference type="EMBL" id="CP027433">
    <property type="protein sequence ID" value="AVL99174.1"/>
    <property type="molecule type" value="Genomic_DNA"/>
</dbReference>
<dbReference type="SUPFAM" id="SSF53474">
    <property type="entry name" value="alpha/beta-Hydrolases"/>
    <property type="match status" value="1"/>
</dbReference>
<dbReference type="PANTHER" id="PTHR37017:SF11">
    <property type="entry name" value="ESTERASE_LIPASE_THIOESTERASE DOMAIN-CONTAINING PROTEIN"/>
    <property type="match status" value="1"/>
</dbReference>
<evidence type="ECO:0000313" key="3">
    <source>
        <dbReference type="EMBL" id="AVL99174.1"/>
    </source>
</evidence>
<reference evidence="3 4" key="1">
    <citation type="submission" date="2018-03" db="EMBL/GenBank/DDBJ databases">
        <title>Characteristics and genome of n-alkane degrading marine bacteria Gordonia iterans isolated from crude oil contaminated in Tae-an, South Korea.</title>
        <authorList>
            <person name="Lee S.-S."/>
            <person name="Kim H."/>
        </authorList>
    </citation>
    <scope>NUCLEOTIDE SEQUENCE [LARGE SCALE GENOMIC DNA]</scope>
    <source>
        <strain evidence="3 4">Co17</strain>
    </source>
</reference>